<name>A0A0D6LRU0_9BILA</name>
<evidence type="ECO:0000313" key="5">
    <source>
        <dbReference type="Proteomes" id="UP000054495"/>
    </source>
</evidence>
<dbReference type="Gene3D" id="1.10.20.10">
    <property type="entry name" value="Histone, subunit A"/>
    <property type="match status" value="1"/>
</dbReference>
<dbReference type="GO" id="GO:0006261">
    <property type="term" value="P:DNA-templated DNA replication"/>
    <property type="evidence" value="ECO:0007669"/>
    <property type="project" value="TreeGrafter"/>
</dbReference>
<sequence>MSVEEVAHEEVDLEELLKCSLPTSRVKKICRLDPDLTMIGSDAVLFVTKATELFLTELAKASYTQAVLEKRKTIQTKDVEKAIASKHMFEFLDDALNDWPEAETSRTVSQTKNLTEETIAEEEDIVEEDAADDSVVEAEESADVHNHESTEGEFKSFCFCWYQFCLLKVHAFRSCLNQSLAVLLKWIHHNQRRQIKGVVLPIPKKLQYLILFSHFFGHLCNNSSVRKSPQALLRQDA</sequence>
<reference evidence="4 5" key="1">
    <citation type="submission" date="2013-05" db="EMBL/GenBank/DDBJ databases">
        <title>Draft genome of the parasitic nematode Anyclostoma ceylanicum.</title>
        <authorList>
            <person name="Mitreva M."/>
        </authorList>
    </citation>
    <scope>NUCLEOTIDE SEQUENCE [LARGE SCALE GENOMIC DNA]</scope>
</reference>
<evidence type="ECO:0000256" key="1">
    <source>
        <dbReference type="ARBA" id="ARBA00004123"/>
    </source>
</evidence>
<accession>A0A0D6LRU0</accession>
<dbReference type="InterPro" id="IPR003958">
    <property type="entry name" value="CBFA_NFYB_domain"/>
</dbReference>
<dbReference type="PANTHER" id="PTHR10252:SF79">
    <property type="entry name" value="DNA POLYMERASE EPSILON SUBUNIT 4"/>
    <property type="match status" value="1"/>
</dbReference>
<dbReference type="Proteomes" id="UP000054495">
    <property type="component" value="Unassembled WGS sequence"/>
</dbReference>
<gene>
    <name evidence="4" type="ORF">ANCCEY_07018</name>
</gene>
<evidence type="ECO:0000259" key="3">
    <source>
        <dbReference type="Pfam" id="PF00808"/>
    </source>
</evidence>
<feature type="domain" description="Transcription factor CBF/NF-Y/archaeal histone" evidence="3">
    <location>
        <begin position="20"/>
        <end position="83"/>
    </location>
</feature>
<keyword evidence="5" id="KW-1185">Reference proteome</keyword>
<dbReference type="SUPFAM" id="SSF47113">
    <property type="entry name" value="Histone-fold"/>
    <property type="match status" value="1"/>
</dbReference>
<organism evidence="4 5">
    <name type="scientific">Ancylostoma ceylanicum</name>
    <dbReference type="NCBI Taxonomy" id="53326"/>
    <lineage>
        <taxon>Eukaryota</taxon>
        <taxon>Metazoa</taxon>
        <taxon>Ecdysozoa</taxon>
        <taxon>Nematoda</taxon>
        <taxon>Chromadorea</taxon>
        <taxon>Rhabditida</taxon>
        <taxon>Rhabditina</taxon>
        <taxon>Rhabditomorpha</taxon>
        <taxon>Strongyloidea</taxon>
        <taxon>Ancylostomatidae</taxon>
        <taxon>Ancylostomatinae</taxon>
        <taxon>Ancylostoma</taxon>
    </lineage>
</organism>
<proteinExistence type="predicted"/>
<dbReference type="InterPro" id="IPR050568">
    <property type="entry name" value="Transcr_DNA_Rep_Reg"/>
</dbReference>
<keyword evidence="2" id="KW-0539">Nucleus</keyword>
<dbReference type="GO" id="GO:0046982">
    <property type="term" value="F:protein heterodimerization activity"/>
    <property type="evidence" value="ECO:0007669"/>
    <property type="project" value="InterPro"/>
</dbReference>
<evidence type="ECO:0000313" key="4">
    <source>
        <dbReference type="EMBL" id="EPB73908.1"/>
    </source>
</evidence>
<dbReference type="InterPro" id="IPR009072">
    <property type="entry name" value="Histone-fold"/>
</dbReference>
<dbReference type="EMBL" id="KE124965">
    <property type="protein sequence ID" value="EPB73908.1"/>
    <property type="molecule type" value="Genomic_DNA"/>
</dbReference>
<dbReference type="AlphaFoldDB" id="A0A0D6LRU0"/>
<protein>
    <recommendedName>
        <fullName evidence="3">Transcription factor CBF/NF-Y/archaeal histone domain-containing protein</fullName>
    </recommendedName>
</protein>
<dbReference type="Pfam" id="PF00808">
    <property type="entry name" value="CBFD_NFYB_HMF"/>
    <property type="match status" value="1"/>
</dbReference>
<dbReference type="GO" id="GO:0008622">
    <property type="term" value="C:epsilon DNA polymerase complex"/>
    <property type="evidence" value="ECO:0007669"/>
    <property type="project" value="TreeGrafter"/>
</dbReference>
<comment type="subcellular location">
    <subcellularLocation>
        <location evidence="1">Nucleus</location>
    </subcellularLocation>
</comment>
<dbReference type="CDD" id="cd22929">
    <property type="entry name" value="HFD_POLE4-like"/>
    <property type="match status" value="1"/>
</dbReference>
<dbReference type="PANTHER" id="PTHR10252">
    <property type="entry name" value="HISTONE-LIKE TRANSCRIPTION FACTOR CCAAT-RELATED"/>
    <property type="match status" value="1"/>
</dbReference>
<evidence type="ECO:0000256" key="2">
    <source>
        <dbReference type="ARBA" id="ARBA00023242"/>
    </source>
</evidence>